<gene>
    <name evidence="2" type="ORF">GCM10009760_53620</name>
</gene>
<keyword evidence="3" id="KW-1185">Reference proteome</keyword>
<keyword evidence="1" id="KW-0812">Transmembrane</keyword>
<sequence length="100" mass="10619">MHAHAGDWAEIGGGFLLALLGLSAMLRSQPEAQTGVAFKLHRLRFVLTCMGLGILAVMLPDSFGAPLPAKLPIMLAGFGLVLTSGLLALPVIKEEVRRRT</sequence>
<dbReference type="EMBL" id="BAAANT010000042">
    <property type="protein sequence ID" value="GAA2154578.1"/>
    <property type="molecule type" value="Genomic_DNA"/>
</dbReference>
<feature type="transmembrane region" description="Helical" evidence="1">
    <location>
        <begin position="71"/>
        <end position="92"/>
    </location>
</feature>
<reference evidence="2 3" key="1">
    <citation type="journal article" date="2019" name="Int. J. Syst. Evol. Microbiol.">
        <title>The Global Catalogue of Microorganisms (GCM) 10K type strain sequencing project: providing services to taxonomists for standard genome sequencing and annotation.</title>
        <authorList>
            <consortium name="The Broad Institute Genomics Platform"/>
            <consortium name="The Broad Institute Genome Sequencing Center for Infectious Disease"/>
            <person name="Wu L."/>
            <person name="Ma J."/>
        </authorList>
    </citation>
    <scope>NUCLEOTIDE SEQUENCE [LARGE SCALE GENOMIC DNA]</scope>
    <source>
        <strain evidence="2 3">JCM 14560</strain>
    </source>
</reference>
<protein>
    <submittedName>
        <fullName evidence="2">Uncharacterized protein</fullName>
    </submittedName>
</protein>
<evidence type="ECO:0000313" key="3">
    <source>
        <dbReference type="Proteomes" id="UP001422759"/>
    </source>
</evidence>
<name>A0ABN3A5U7_9ACTN</name>
<comment type="caution">
    <text evidence="2">The sequence shown here is derived from an EMBL/GenBank/DDBJ whole genome shotgun (WGS) entry which is preliminary data.</text>
</comment>
<keyword evidence="1" id="KW-1133">Transmembrane helix</keyword>
<evidence type="ECO:0000313" key="2">
    <source>
        <dbReference type="EMBL" id="GAA2154578.1"/>
    </source>
</evidence>
<evidence type="ECO:0000256" key="1">
    <source>
        <dbReference type="SAM" id="Phobius"/>
    </source>
</evidence>
<keyword evidence="1" id="KW-0472">Membrane</keyword>
<dbReference type="Proteomes" id="UP001422759">
    <property type="component" value="Unassembled WGS sequence"/>
</dbReference>
<proteinExistence type="predicted"/>
<feature type="transmembrane region" description="Helical" evidence="1">
    <location>
        <begin position="40"/>
        <end position="59"/>
    </location>
</feature>
<accession>A0ABN3A5U7</accession>
<organism evidence="2 3">
    <name type="scientific">Kitasatospora kazusensis</name>
    <dbReference type="NCBI Taxonomy" id="407974"/>
    <lineage>
        <taxon>Bacteria</taxon>
        <taxon>Bacillati</taxon>
        <taxon>Actinomycetota</taxon>
        <taxon>Actinomycetes</taxon>
        <taxon>Kitasatosporales</taxon>
        <taxon>Streptomycetaceae</taxon>
        <taxon>Kitasatospora</taxon>
    </lineage>
</organism>
<feature type="transmembrane region" description="Helical" evidence="1">
    <location>
        <begin position="12"/>
        <end position="28"/>
    </location>
</feature>